<evidence type="ECO:0000256" key="4">
    <source>
        <dbReference type="ARBA" id="ARBA00022759"/>
    </source>
</evidence>
<evidence type="ECO:0000256" key="5">
    <source>
        <dbReference type="ARBA" id="ARBA00022801"/>
    </source>
</evidence>
<feature type="region of interest" description="Disordered" evidence="9">
    <location>
        <begin position="1"/>
        <end position="81"/>
    </location>
</feature>
<evidence type="ECO:0000259" key="11">
    <source>
        <dbReference type="Pfam" id="PF06958"/>
    </source>
</evidence>
<dbReference type="InterPro" id="IPR044925">
    <property type="entry name" value="His-Me_finger_sf"/>
</dbReference>
<dbReference type="SUPFAM" id="SSF69369">
    <property type="entry name" value="Cloacin translocation domain"/>
    <property type="match status" value="2"/>
</dbReference>
<dbReference type="SUPFAM" id="SSF54060">
    <property type="entry name" value="His-Me finger endonucleases"/>
    <property type="match status" value="1"/>
</dbReference>
<organism evidence="12 13">
    <name type="scientific">Yersinia rochesterensis</name>
    <dbReference type="NCBI Taxonomy" id="1604335"/>
    <lineage>
        <taxon>Bacteria</taxon>
        <taxon>Pseudomonadati</taxon>
        <taxon>Pseudomonadota</taxon>
        <taxon>Gammaproteobacteria</taxon>
        <taxon>Enterobacterales</taxon>
        <taxon>Yersiniaceae</taxon>
        <taxon>Yersinia</taxon>
    </lineage>
</organism>
<evidence type="ECO:0000256" key="2">
    <source>
        <dbReference type="ARBA" id="ARBA00022529"/>
    </source>
</evidence>
<dbReference type="GO" id="GO:0005727">
    <property type="term" value="C:extrachromosomal circular DNA"/>
    <property type="evidence" value="ECO:0007669"/>
    <property type="project" value="InterPro"/>
</dbReference>
<keyword evidence="2" id="KW-0929">Antimicrobial</keyword>
<feature type="compositionally biased region" description="Gly residues" evidence="9">
    <location>
        <begin position="12"/>
        <end position="29"/>
    </location>
</feature>
<reference evidence="12 13" key="1">
    <citation type="submission" date="2018-09" db="EMBL/GenBank/DDBJ databases">
        <title>Yersinia kristensenii subsp. rochesterensis subsp. nov., Isolated from Human Feces.</title>
        <authorList>
            <person name="Cunningham S.A."/>
            <person name="Jeraldo P."/>
            <person name="Patel R."/>
        </authorList>
    </citation>
    <scope>NUCLEOTIDE SEQUENCE [LARGE SCALE GENOMIC DNA]</scope>
    <source>
        <strain evidence="12 13">ATCC BAA-2637</strain>
    </source>
</reference>
<keyword evidence="6" id="KW-0044">Antibiotic</keyword>
<protein>
    <submittedName>
        <fullName evidence="12">Colicin transporter</fullName>
    </submittedName>
</protein>
<dbReference type="Pfam" id="PF03515">
    <property type="entry name" value="Cloacin"/>
    <property type="match status" value="1"/>
</dbReference>
<dbReference type="InterPro" id="IPR016128">
    <property type="entry name" value="Pyosin/cloacin_T_dom"/>
</dbReference>
<evidence type="ECO:0000256" key="3">
    <source>
        <dbReference type="ARBA" id="ARBA00022722"/>
    </source>
</evidence>
<dbReference type="Gene3D" id="3.90.540.10">
    <property type="entry name" value="Colicin/pyocin, DNase domain"/>
    <property type="match status" value="1"/>
</dbReference>
<dbReference type="InterPro" id="IPR003615">
    <property type="entry name" value="HNH_nuc"/>
</dbReference>
<feature type="compositionally biased region" description="Polar residues" evidence="9">
    <location>
        <begin position="1"/>
        <end position="10"/>
    </location>
</feature>
<dbReference type="AlphaFoldDB" id="A0A8D4N2C9"/>
<dbReference type="PRINTS" id="PR01295">
    <property type="entry name" value="CLOACIN"/>
</dbReference>
<keyword evidence="4" id="KW-0255">Endonuclease</keyword>
<dbReference type="Pfam" id="PF21431">
    <property type="entry name" value="Col-Pyo_DNase"/>
    <property type="match status" value="1"/>
</dbReference>
<keyword evidence="8" id="KW-0175">Coiled coil</keyword>
<dbReference type="InterPro" id="IPR037146">
    <property type="entry name" value="Colicin/pyocin_DNase_dom_sf"/>
</dbReference>
<evidence type="ECO:0000313" key="12">
    <source>
        <dbReference type="EMBL" id="AYD42432.1"/>
    </source>
</evidence>
<proteinExistence type="inferred from homology"/>
<evidence type="ECO:0000256" key="8">
    <source>
        <dbReference type="SAM" id="Coils"/>
    </source>
</evidence>
<keyword evidence="5" id="KW-0378">Hydrolase</keyword>
<accession>A0A8D4N2C9</accession>
<dbReference type="CDD" id="cd00085">
    <property type="entry name" value="HNHc"/>
    <property type="match status" value="1"/>
</dbReference>
<evidence type="ECO:0000313" key="13">
    <source>
        <dbReference type="Proteomes" id="UP000265864"/>
    </source>
</evidence>
<keyword evidence="7" id="KW-0078">Bacteriocin</keyword>
<dbReference type="Gene3D" id="1.10.287.620">
    <property type="entry name" value="Helix Hairpins"/>
    <property type="match status" value="1"/>
</dbReference>
<evidence type="ECO:0000256" key="9">
    <source>
        <dbReference type="SAM" id="MobiDB-lite"/>
    </source>
</evidence>
<keyword evidence="3" id="KW-0540">Nuclease</keyword>
<dbReference type="Pfam" id="PF06958">
    <property type="entry name" value="Pyocin_S"/>
    <property type="match status" value="1"/>
</dbReference>
<feature type="coiled-coil region" evidence="8">
    <location>
        <begin position="482"/>
        <end position="602"/>
    </location>
</feature>
<gene>
    <name evidence="12" type="ORF">DXZ79_00845</name>
</gene>
<dbReference type="GO" id="GO:0042742">
    <property type="term" value="P:defense response to bacterium"/>
    <property type="evidence" value="ECO:0007669"/>
    <property type="project" value="UniProtKB-KW"/>
</dbReference>
<dbReference type="Proteomes" id="UP000265864">
    <property type="component" value="Chromosome"/>
</dbReference>
<feature type="compositionally biased region" description="Basic residues" evidence="9">
    <location>
        <begin position="58"/>
        <end position="72"/>
    </location>
</feature>
<dbReference type="GO" id="GO:0004519">
    <property type="term" value="F:endonuclease activity"/>
    <property type="evidence" value="ECO:0007669"/>
    <property type="project" value="UniProtKB-KW"/>
</dbReference>
<dbReference type="InterPro" id="IPR024575">
    <property type="entry name" value="Cloacin_colicin"/>
</dbReference>
<evidence type="ECO:0000256" key="7">
    <source>
        <dbReference type="ARBA" id="ARBA00023048"/>
    </source>
</evidence>
<dbReference type="GeneID" id="82549346"/>
<dbReference type="EMBL" id="CP032482">
    <property type="protein sequence ID" value="AYD42432.1"/>
    <property type="molecule type" value="Genomic_DNA"/>
</dbReference>
<comment type="similarity">
    <text evidence="1">Belongs to the colicin/pyosin nuclease family.</text>
</comment>
<dbReference type="GO" id="GO:0016787">
    <property type="term" value="F:hydrolase activity"/>
    <property type="evidence" value="ECO:0007669"/>
    <property type="project" value="UniProtKB-KW"/>
</dbReference>
<evidence type="ECO:0000256" key="1">
    <source>
        <dbReference type="ARBA" id="ARBA00006811"/>
    </source>
</evidence>
<evidence type="ECO:0000256" key="6">
    <source>
        <dbReference type="ARBA" id="ARBA00023022"/>
    </source>
</evidence>
<sequence>MGEGHSNTTGHGARGPTGGVKGGPTGFGTGNPNRGSGWGVSQTPYGPLHNYNPSKFGHGNRRGGNRGGHAGHRGNTPNLSQRPELQVAIVPGVAVPLSLVASEWGLTLFKPKMVAAALDLALTRLGMFVMDAAPYVGRFAGVVGMLLAPSEIAKDDMSVIRRTLVTLPAERITSVPFAQLPTQPAVVANARLHDVVQDGVQKIAVVKSKHVPIMVPVVQAKPTARPGVFTVQILNGMPPIHIHVENSSPPPDTAQPTGVSEVRDSPVTPVFSPLGNNSHDAIVYFPAEANTDPVYISVTTVLMPEQIERVEEENRQKQAKWAASYPVEAAQYQLSQAGDALVREQHNIEPYRAALEALNDTWEGQLLSDPDEYPLSYEFDDYVYMWGNYGYHFMFDIEIKNREDLDNLLNLGGEAFDPFPDGLSQEDLEKYGDYAGYIMQELKIEQYNLLREHLLVHQDKIDAAQLALDPFQYQLDIAIDAVNNAEQHLTQVRAQLAEAENARLAAVAAERQRVENARLAAIAAERKRVEDARLAAVAAERQRVENARLAAVAAERQRVENARLVAEAAERRRVENARLAAEAAERQRVENARLAAEAAERQRVENARLADDLARQQAVIRDNTFSLPAYPIGGIHPPGLAAAGVGATVLSPRVAREFSAAFRVALARLSTIATTSLAGPMAVIIGAGFYSSNEGEGSDRPLGWEKPTLVGSFPVSGMGLSPATPLPQQGEIDLPIRMLMADKDDWTSVYAVKPDAVQVAAKVKVVAAQFDPLHGVYTFTTDNQPPRTFTFTPARAPGMDIGTALPQPAGAPDFPQHTGTDITFLATKPDMVFLALEEGDFHDYIIWFPADSGLEPVYVYFKTPRDEPGVVTGHGQRVSGVWLAGAGKDLGVPIPAQIADKLRGKRFSNFDRFREAFWQEVGNDPELAGQFIPRNVTRMKHGRSPRARFIDTVGGKRSFEIHHVKYIRDKGDVYNIDNLHVITPKRHIEIHSKKGE</sequence>
<name>A0A8D4N2C9_9GAMM</name>
<evidence type="ECO:0000259" key="10">
    <source>
        <dbReference type="Pfam" id="PF03515"/>
    </source>
</evidence>
<dbReference type="RefSeq" id="WP_120010990.1">
    <property type="nucleotide sequence ID" value="NZ_CP032482.1"/>
</dbReference>
<feature type="domain" description="Pyosin/cloacin translocation" evidence="10">
    <location>
        <begin position="30"/>
        <end position="319"/>
    </location>
</feature>
<feature type="domain" description="Pyosin/cloacin translocation" evidence="11">
    <location>
        <begin position="726"/>
        <end position="860"/>
    </location>
</feature>
<dbReference type="InterPro" id="IPR036302">
    <property type="entry name" value="Pyosin/cloacin_T_dom_sf"/>
</dbReference>
<dbReference type="GO" id="GO:0031640">
    <property type="term" value="P:killing of cells of another organism"/>
    <property type="evidence" value="ECO:0007669"/>
    <property type="project" value="UniProtKB-KW"/>
</dbReference>